<dbReference type="VEuPathDB" id="TriTrypDB:C3747_234g63"/>
<dbReference type="VEuPathDB" id="TriTrypDB:TCDM_05795"/>
<protein>
    <submittedName>
        <fullName evidence="1">Uncharacterized protein</fullName>
    </submittedName>
</protein>
<dbReference type="VEuPathDB" id="TriTrypDB:TcCL_ESM05081"/>
<dbReference type="VEuPathDB" id="TriTrypDB:ECC02_004033"/>
<dbReference type="Proteomes" id="UP000246078">
    <property type="component" value="Unassembled WGS sequence"/>
</dbReference>
<gene>
    <name evidence="1" type="ORF">C3747_234g63</name>
</gene>
<dbReference type="VEuPathDB" id="TriTrypDB:TCSYLVIO_005382"/>
<dbReference type="VEuPathDB" id="TriTrypDB:TcCLB.509073.110"/>
<reference evidence="1 2" key="1">
    <citation type="journal article" date="2018" name="Microb. Genom.">
        <title>Expanding an expanded genome: long-read sequencing of Trypanosoma cruzi.</title>
        <authorList>
            <person name="Berna L."/>
            <person name="Rodriguez M."/>
            <person name="Chiribao M.L."/>
            <person name="Parodi-Talice A."/>
            <person name="Pita S."/>
            <person name="Rijo G."/>
            <person name="Alvarez-Valin F."/>
            <person name="Robello C."/>
        </authorList>
    </citation>
    <scope>NUCLEOTIDE SEQUENCE [LARGE SCALE GENOMIC DNA]</scope>
    <source>
        <strain evidence="1 2">TCC</strain>
    </source>
</reference>
<dbReference type="VEuPathDB" id="TriTrypDB:TcBrA4_0035260"/>
<name>A0A2V2VSF8_TRYCR</name>
<evidence type="ECO:0000313" key="1">
    <source>
        <dbReference type="EMBL" id="PWU98198.1"/>
    </source>
</evidence>
<dbReference type="VEuPathDB" id="TriTrypDB:TcG_04133"/>
<evidence type="ECO:0000313" key="2">
    <source>
        <dbReference type="Proteomes" id="UP000246078"/>
    </source>
</evidence>
<dbReference type="VEuPathDB" id="TriTrypDB:TcCLB.508707.100"/>
<dbReference type="VEuPathDB" id="TriTrypDB:Tc_MARK_3398"/>
<dbReference type="VEuPathDB" id="TriTrypDB:TcYC6_0050720"/>
<sequence>MEWVQRRNQRVQSARLALEEKALAECRFQPKLDGSFDVSSIGGSSVHSRIVDQDALVANAEARIYTELGLLRSQAALRDAAFIGGVREPLSAVTLASAPRPSRSSVERYARSLSALGPRSILGAISPGVAERAAAPPPPALMTAAIFTKFMTMKTTFLVTRMKCRGSPTHGLTWTRRQTAY</sequence>
<organism evidence="1 2">
    <name type="scientific">Trypanosoma cruzi</name>
    <dbReference type="NCBI Taxonomy" id="5693"/>
    <lineage>
        <taxon>Eukaryota</taxon>
        <taxon>Discoba</taxon>
        <taxon>Euglenozoa</taxon>
        <taxon>Kinetoplastea</taxon>
        <taxon>Metakinetoplastina</taxon>
        <taxon>Trypanosomatida</taxon>
        <taxon>Trypanosomatidae</taxon>
        <taxon>Trypanosoma</taxon>
        <taxon>Schizotrypanum</taxon>
    </lineage>
</organism>
<proteinExistence type="predicted"/>
<dbReference type="AlphaFoldDB" id="A0A2V2VSF8"/>
<accession>A0A2V2VSF8</accession>
<comment type="caution">
    <text evidence="1">The sequence shown here is derived from an EMBL/GenBank/DDBJ whole genome shotgun (WGS) entry which is preliminary data.</text>
</comment>
<dbReference type="VEuPathDB" id="TriTrypDB:BCY84_08335"/>
<dbReference type="EMBL" id="PRFC01000234">
    <property type="protein sequence ID" value="PWU98198.1"/>
    <property type="molecule type" value="Genomic_DNA"/>
</dbReference>